<gene>
    <name evidence="2" type="ORF">FHR32_005566</name>
</gene>
<feature type="domain" description="NTF2-like N-terminal transpeptidase" evidence="1">
    <location>
        <begin position="38"/>
        <end position="150"/>
    </location>
</feature>
<dbReference type="EMBL" id="JACHJU010000002">
    <property type="protein sequence ID" value="MBB4941189.1"/>
    <property type="molecule type" value="Genomic_DNA"/>
</dbReference>
<dbReference type="AlphaFoldDB" id="A0A7W7WCF6"/>
<reference evidence="2 3" key="1">
    <citation type="submission" date="2020-08" db="EMBL/GenBank/DDBJ databases">
        <title>Sequencing the genomes of 1000 actinobacteria strains.</title>
        <authorList>
            <person name="Klenk H.-P."/>
        </authorList>
    </citation>
    <scope>NUCLEOTIDE SEQUENCE [LARGE SCALE GENOMIC DNA]</scope>
    <source>
        <strain evidence="2 3">DSM 43023</strain>
    </source>
</reference>
<sequence>MSAFPPRWRRTGITIAVALAATLGLSTAVYLSVRTKGSPQQTATAFLMAWQRGDLPAMKAQVLEPPRDFDGIYDAFTKGSQAKKIIIQRIGVHPKAHRNFGESATYYATFSVTLDGPVPYTYDGHLEIIDFDRAWKVHWSPTVIHPELQEIGSSEVRQIRVVPQRDGSSRLVLLEARAKGEQAGRFFVDEGLKLVAILAESAQPGVTG</sequence>
<evidence type="ECO:0000259" key="1">
    <source>
        <dbReference type="Pfam" id="PF05223"/>
    </source>
</evidence>
<dbReference type="GO" id="GO:0046677">
    <property type="term" value="P:response to antibiotic"/>
    <property type="evidence" value="ECO:0007669"/>
    <property type="project" value="InterPro"/>
</dbReference>
<name>A0A7W7WCF6_9ACTN</name>
<proteinExistence type="predicted"/>
<comment type="caution">
    <text evidence="2">The sequence shown here is derived from an EMBL/GenBank/DDBJ whole genome shotgun (WGS) entry which is preliminary data.</text>
</comment>
<accession>A0A7W7WCF6</accession>
<protein>
    <recommendedName>
        <fullName evidence="1">NTF2-like N-terminal transpeptidase domain-containing protein</fullName>
    </recommendedName>
</protein>
<keyword evidence="3" id="KW-1185">Reference proteome</keyword>
<organism evidence="2 3">
    <name type="scientific">Streptosporangium album</name>
    <dbReference type="NCBI Taxonomy" id="47479"/>
    <lineage>
        <taxon>Bacteria</taxon>
        <taxon>Bacillati</taxon>
        <taxon>Actinomycetota</taxon>
        <taxon>Actinomycetes</taxon>
        <taxon>Streptosporangiales</taxon>
        <taxon>Streptosporangiaceae</taxon>
        <taxon>Streptosporangium</taxon>
    </lineage>
</organism>
<dbReference type="InterPro" id="IPR007887">
    <property type="entry name" value="MecA_N"/>
</dbReference>
<evidence type="ECO:0000313" key="3">
    <source>
        <dbReference type="Proteomes" id="UP000534286"/>
    </source>
</evidence>
<dbReference type="Proteomes" id="UP000534286">
    <property type="component" value="Unassembled WGS sequence"/>
</dbReference>
<dbReference type="RefSeq" id="WP_184757323.1">
    <property type="nucleotide sequence ID" value="NZ_JACHJU010000002.1"/>
</dbReference>
<evidence type="ECO:0000313" key="2">
    <source>
        <dbReference type="EMBL" id="MBB4941189.1"/>
    </source>
</evidence>
<dbReference type="Pfam" id="PF05223">
    <property type="entry name" value="MecA_N"/>
    <property type="match status" value="1"/>
</dbReference>